<name>A0A834L2Y3_ORYME</name>
<evidence type="ECO:0000313" key="2">
    <source>
        <dbReference type="EMBL" id="KAF6739554.1"/>
    </source>
</evidence>
<dbReference type="Proteomes" id="UP000646548">
    <property type="component" value="Unassembled WGS sequence"/>
</dbReference>
<dbReference type="EMBL" id="WKFB01000004">
    <property type="protein sequence ID" value="KAF6739554.1"/>
    <property type="molecule type" value="Genomic_DNA"/>
</dbReference>
<evidence type="ECO:0000256" key="1">
    <source>
        <dbReference type="SAM" id="MobiDB-lite"/>
    </source>
</evidence>
<feature type="compositionally biased region" description="Polar residues" evidence="1">
    <location>
        <begin position="33"/>
        <end position="51"/>
    </location>
</feature>
<dbReference type="AlphaFoldDB" id="A0A834L2Y3"/>
<sequence length="131" mass="14570">MRVNLEDQGRQKVSFSFAQTKKPLQSPLFIPASNDTPVTEPQGALSQSSSEKAGKSTDGKAEQKQTDFGANICSRDNFSHISLWLHQTKNKLGKDALQETNSECVCICRETSVCYIRRAAHVRTAEVVKQR</sequence>
<protein>
    <submittedName>
        <fullName evidence="2">Uncharacterized protein</fullName>
    </submittedName>
</protein>
<proteinExistence type="predicted"/>
<comment type="caution">
    <text evidence="2">The sequence shown here is derived from an EMBL/GenBank/DDBJ whole genome shotgun (WGS) entry which is preliminary data.</text>
</comment>
<gene>
    <name evidence="2" type="ORF">FQA47_004825</name>
</gene>
<evidence type="ECO:0000313" key="3">
    <source>
        <dbReference type="Proteomes" id="UP000646548"/>
    </source>
</evidence>
<reference evidence="2" key="1">
    <citation type="journal article" name="BMC Genomics">
        <title>Long-read sequencing and de novo genome assembly of marine medaka (Oryzias melastigma).</title>
        <authorList>
            <person name="Liang P."/>
            <person name="Saqib H.S.A."/>
            <person name="Ni X."/>
            <person name="Shen Y."/>
        </authorList>
    </citation>
    <scope>NUCLEOTIDE SEQUENCE</scope>
    <source>
        <strain evidence="2">Bigg-433</strain>
    </source>
</reference>
<organism evidence="2 3">
    <name type="scientific">Oryzias melastigma</name>
    <name type="common">Marine medaka</name>
    <dbReference type="NCBI Taxonomy" id="30732"/>
    <lineage>
        <taxon>Eukaryota</taxon>
        <taxon>Metazoa</taxon>
        <taxon>Chordata</taxon>
        <taxon>Craniata</taxon>
        <taxon>Vertebrata</taxon>
        <taxon>Euteleostomi</taxon>
        <taxon>Actinopterygii</taxon>
        <taxon>Neopterygii</taxon>
        <taxon>Teleostei</taxon>
        <taxon>Neoteleostei</taxon>
        <taxon>Acanthomorphata</taxon>
        <taxon>Ovalentaria</taxon>
        <taxon>Atherinomorphae</taxon>
        <taxon>Beloniformes</taxon>
        <taxon>Adrianichthyidae</taxon>
        <taxon>Oryziinae</taxon>
        <taxon>Oryzias</taxon>
    </lineage>
</organism>
<feature type="compositionally biased region" description="Basic and acidic residues" evidence="1">
    <location>
        <begin position="52"/>
        <end position="65"/>
    </location>
</feature>
<feature type="region of interest" description="Disordered" evidence="1">
    <location>
        <begin position="26"/>
        <end position="66"/>
    </location>
</feature>
<accession>A0A834L2Y3</accession>